<protein>
    <submittedName>
        <fullName evidence="1">Uncharacterized protein</fullName>
    </submittedName>
</protein>
<evidence type="ECO:0000313" key="1">
    <source>
        <dbReference type="EMBL" id="QSS59666.1"/>
    </source>
</evidence>
<sequence>MSACDGTTHLWRPLRISERINFSFAALWGVGVREIIWELRKNQQMAASDRRATLNDMRVVHVYRSQNSELNVSAAFHQSRRSIFGGFDFNKEQQKEDLYEISLGNSCRKSWERTTRILAYQREFL</sequence>
<proteinExistence type="predicted"/>
<accession>A0A8A1LZR8</accession>
<reference evidence="1" key="1">
    <citation type="submission" date="2021-01" db="EMBL/GenBank/DDBJ databases">
        <title>Chromosome-level genome assembly of a human fungal pathogen reveals clustering of transcriptionally co-regulated genes.</title>
        <authorList>
            <person name="Voorhies M."/>
            <person name="Cohen S."/>
            <person name="Shea T.P."/>
            <person name="Petrus S."/>
            <person name="Munoz J.F."/>
            <person name="Poplawski S."/>
            <person name="Goldman W.E."/>
            <person name="Michael T."/>
            <person name="Cuomo C.A."/>
            <person name="Sil A."/>
            <person name="Beyhan S."/>
        </authorList>
    </citation>
    <scope>NUCLEOTIDE SEQUENCE</scope>
    <source>
        <strain evidence="1">WU24</strain>
    </source>
</reference>
<dbReference type="AlphaFoldDB" id="A0A8A1LZR8"/>
<name>A0A8A1LZR8_AJECA</name>
<dbReference type="Proteomes" id="UP000663671">
    <property type="component" value="Chromosome 2"/>
</dbReference>
<gene>
    <name evidence="1" type="ORF">I7I51_09102</name>
</gene>
<evidence type="ECO:0000313" key="2">
    <source>
        <dbReference type="Proteomes" id="UP000663671"/>
    </source>
</evidence>
<dbReference type="VEuPathDB" id="FungiDB:I7I51_09102"/>
<organism evidence="1 2">
    <name type="scientific">Ajellomyces capsulatus</name>
    <name type="common">Darling's disease fungus</name>
    <name type="synonym">Histoplasma capsulatum</name>
    <dbReference type="NCBI Taxonomy" id="5037"/>
    <lineage>
        <taxon>Eukaryota</taxon>
        <taxon>Fungi</taxon>
        <taxon>Dikarya</taxon>
        <taxon>Ascomycota</taxon>
        <taxon>Pezizomycotina</taxon>
        <taxon>Eurotiomycetes</taxon>
        <taxon>Eurotiomycetidae</taxon>
        <taxon>Onygenales</taxon>
        <taxon>Ajellomycetaceae</taxon>
        <taxon>Histoplasma</taxon>
    </lineage>
</organism>
<dbReference type="EMBL" id="CP069109">
    <property type="protein sequence ID" value="QSS59666.1"/>
    <property type="molecule type" value="Genomic_DNA"/>
</dbReference>